<evidence type="ECO:0000313" key="4">
    <source>
        <dbReference type="Proteomes" id="UP000613401"/>
    </source>
</evidence>
<gene>
    <name evidence="3" type="ORF">GCG54_00001961</name>
</gene>
<name>A0A8H4CXI4_COLGL</name>
<feature type="transmembrane region" description="Helical" evidence="1">
    <location>
        <begin position="630"/>
        <end position="649"/>
    </location>
</feature>
<reference evidence="3" key="2">
    <citation type="submission" date="2020-03" db="EMBL/GenBank/DDBJ databases">
        <authorList>
            <person name="Fu F.-F."/>
            <person name="Chen J."/>
        </authorList>
    </citation>
    <scope>NUCLEOTIDE SEQUENCE</scope>
    <source>
        <strain evidence="3">Lc1</strain>
    </source>
</reference>
<dbReference type="Pfam" id="PF20163">
    <property type="entry name" value="DUF6536"/>
    <property type="match status" value="1"/>
</dbReference>
<protein>
    <recommendedName>
        <fullName evidence="2">DUF6536 domain-containing protein</fullName>
    </recommendedName>
</protein>
<keyword evidence="1" id="KW-0812">Transmembrane</keyword>
<dbReference type="PANTHER" id="PTHR35395:SF1">
    <property type="entry name" value="DUF6536 DOMAIN-CONTAINING PROTEIN"/>
    <property type="match status" value="1"/>
</dbReference>
<feature type="transmembrane region" description="Helical" evidence="1">
    <location>
        <begin position="554"/>
        <end position="577"/>
    </location>
</feature>
<dbReference type="AlphaFoldDB" id="A0A8H4CXI4"/>
<feature type="transmembrane region" description="Helical" evidence="1">
    <location>
        <begin position="6"/>
        <end position="25"/>
    </location>
</feature>
<feature type="transmembrane region" description="Helical" evidence="1">
    <location>
        <begin position="351"/>
        <end position="373"/>
    </location>
</feature>
<feature type="transmembrane region" description="Helical" evidence="1">
    <location>
        <begin position="476"/>
        <end position="498"/>
    </location>
</feature>
<feature type="transmembrane region" description="Helical" evidence="1">
    <location>
        <begin position="589"/>
        <end position="605"/>
    </location>
</feature>
<organism evidence="3 4">
    <name type="scientific">Colletotrichum gloeosporioides</name>
    <name type="common">Anthracnose fungus</name>
    <name type="synonym">Glomerella cingulata</name>
    <dbReference type="NCBI Taxonomy" id="474922"/>
    <lineage>
        <taxon>Eukaryota</taxon>
        <taxon>Fungi</taxon>
        <taxon>Dikarya</taxon>
        <taxon>Ascomycota</taxon>
        <taxon>Pezizomycotina</taxon>
        <taxon>Sordariomycetes</taxon>
        <taxon>Hypocreomycetidae</taxon>
        <taxon>Glomerellales</taxon>
        <taxon>Glomerellaceae</taxon>
        <taxon>Colletotrichum</taxon>
        <taxon>Colletotrichum gloeosporioides species complex</taxon>
    </lineage>
</organism>
<keyword evidence="1" id="KW-0472">Membrane</keyword>
<evidence type="ECO:0000259" key="2">
    <source>
        <dbReference type="Pfam" id="PF20163"/>
    </source>
</evidence>
<sequence>MAIFNIGTLTVTMLFLLGIYWVALARTKNFMQSWRFFSADCGRTTVTNTMLHLLINIFSTLVLASSNFFMQVLNAPTRSEVDTAHAQGRWLDIGVTSWRNAFYLSRFKRFACLCLLLTSVPIHMMFNSSVFKIDKRMGDFHVTVASNAFIEGGSYFLPGASMIISNTTTNGNLGDTALLPTFQDLVTNNVSKYALNVSQAAAIGSEWEKLEPADCGGLFNVSTCTGLTNFRNLVIVLKGSGWKRSETWNLSANNDRIWQPILPRDEFNTLWYSAQCAMSGTLTRDGFASCLTNCEKFFKWKNWEEDESRISISLQDWYRSQPVPDYHGFELDHCRAEPRNTTCSVALAKPLLLIVLISIFMKILTCMVVMLVLDDEEPLVTLGDAVASFISIQPRPDFVSGLMTHSILQERARDGTICQPLGPRKWIKRQHHRSPTVPTSAWVKVYCQFIPSILVLLFIVVGQFKINISKWNNAENAIVMAPIGGANIHFLTTMVANIPQLYLSSNYYVINSLITQMEMGWEWSEFSTKHRPLRVTKPKGQQTSTYRLQLPYKLSVPLMVSSVLMHWLLSNALFMVVSQGSEHILSLRLIIQIWTNTLMAAYYVLGPSDYIVDPDSLPRDAAINLGSSRAHTLALFLIGILMMICPTILSRQKLPGQMPVVGSNSMAIAAACRVSPLAQVPTDSHEENNTHETELAELTGEYVQAMNGSDNQKKMIYFPLKWGEVKMPKGLFKHPADGQEPEEVGHLSFGTVLDCPSPPKDGRLYV</sequence>
<dbReference type="GeneID" id="69009126"/>
<feature type="transmembrane region" description="Helical" evidence="1">
    <location>
        <begin position="53"/>
        <end position="73"/>
    </location>
</feature>
<feature type="domain" description="DUF6536" evidence="2">
    <location>
        <begin position="6"/>
        <end position="150"/>
    </location>
</feature>
<evidence type="ECO:0000313" key="3">
    <source>
        <dbReference type="EMBL" id="KAF3811632.1"/>
    </source>
</evidence>
<evidence type="ECO:0000256" key="1">
    <source>
        <dbReference type="SAM" id="Phobius"/>
    </source>
</evidence>
<dbReference type="Proteomes" id="UP000613401">
    <property type="component" value="Unassembled WGS sequence"/>
</dbReference>
<reference evidence="3" key="1">
    <citation type="journal article" date="2020" name="Phytopathology">
        <title>Genome sequence and comparative analysis of Colletotrichum gloeosporioides isolated from Liriodendron leaves.</title>
        <authorList>
            <person name="Fu F.F."/>
            <person name="Hao Z."/>
            <person name="Wang P."/>
            <person name="Lu Y."/>
            <person name="Xue L.J."/>
            <person name="Wei G."/>
            <person name="Tian Y."/>
            <person name="Baishi H."/>
            <person name="Xu H."/>
            <person name="Shi J."/>
            <person name="Cheng T."/>
            <person name="Wang G."/>
            <person name="Yi Y."/>
            <person name="Chen J."/>
        </authorList>
    </citation>
    <scope>NUCLEOTIDE SEQUENCE</scope>
    <source>
        <strain evidence="3">Lc1</strain>
    </source>
</reference>
<feature type="transmembrane region" description="Helical" evidence="1">
    <location>
        <begin position="441"/>
        <end position="464"/>
    </location>
</feature>
<dbReference type="EMBL" id="WVTB01000007">
    <property type="protein sequence ID" value="KAF3811632.1"/>
    <property type="molecule type" value="Genomic_DNA"/>
</dbReference>
<comment type="caution">
    <text evidence="3">The sequence shown here is derived from an EMBL/GenBank/DDBJ whole genome shotgun (WGS) entry which is preliminary data.</text>
</comment>
<keyword evidence="4" id="KW-1185">Reference proteome</keyword>
<dbReference type="PANTHER" id="PTHR35395">
    <property type="entry name" value="DUF6536 DOMAIN-CONTAINING PROTEIN"/>
    <property type="match status" value="1"/>
</dbReference>
<dbReference type="RefSeq" id="XP_045270791.1">
    <property type="nucleotide sequence ID" value="XM_045402062.1"/>
</dbReference>
<feature type="transmembrane region" description="Helical" evidence="1">
    <location>
        <begin position="107"/>
        <end position="126"/>
    </location>
</feature>
<dbReference type="InterPro" id="IPR046623">
    <property type="entry name" value="DUF6536"/>
</dbReference>
<accession>A0A8H4CXI4</accession>
<keyword evidence="1" id="KW-1133">Transmembrane helix</keyword>
<proteinExistence type="predicted"/>